<evidence type="ECO:0000256" key="2">
    <source>
        <dbReference type="ARBA" id="ARBA00022112"/>
    </source>
</evidence>
<dbReference type="SUPFAM" id="SSF102705">
    <property type="entry name" value="NIF3 (NGG1p interacting factor 3)-like"/>
    <property type="match status" value="1"/>
</dbReference>
<sequence>MKISEVIQKMKKYHRGIAQGKPIDDATTRDQILYGNPDQECTGIVTTCYASVDVIRKANACGANLIISHEALFWNHGDHTDWLEEAQNKTFLAKKQLLDETGIVVWRDHDYIHSGIPMNGGYVDGIFHGVMVTLGWEKYLSCDPARPMIFEMPETPVKEIGRQIMEKFHLTGLKMLGNTEAKVRTVAIASHILGGDNDMITRIDQENIDLLISMELIDFTVSEYIRDSAMLGMPKAILAVGHFNTEEPGMEYMVHYIPEALGEAIPCRYIQSGDMYEFMIA</sequence>
<feature type="binding site" evidence="3">
    <location>
        <position position="69"/>
    </location>
    <ligand>
        <name>a divalent metal cation</name>
        <dbReference type="ChEBI" id="CHEBI:60240"/>
        <label>1</label>
    </ligand>
</feature>
<gene>
    <name evidence="4" type="ORF">DWY25_07335</name>
</gene>
<dbReference type="AlphaFoldDB" id="A0A412G328"/>
<dbReference type="Proteomes" id="UP000284178">
    <property type="component" value="Unassembled WGS sequence"/>
</dbReference>
<proteinExistence type="inferred from homology"/>
<dbReference type="Gene3D" id="3.40.1390.30">
    <property type="entry name" value="NIF3 (NGG1p interacting factor 3)-like"/>
    <property type="match status" value="1"/>
</dbReference>
<feature type="binding site" evidence="3">
    <location>
        <position position="246"/>
    </location>
    <ligand>
        <name>a divalent metal cation</name>
        <dbReference type="ChEBI" id="CHEBI:60240"/>
        <label>1</label>
    </ligand>
</feature>
<keyword evidence="3" id="KW-0479">Metal-binding</keyword>
<dbReference type="GeneID" id="83015217"/>
<organism evidence="4 5">
    <name type="scientific">Holdemania filiformis</name>
    <dbReference type="NCBI Taxonomy" id="61171"/>
    <lineage>
        <taxon>Bacteria</taxon>
        <taxon>Bacillati</taxon>
        <taxon>Bacillota</taxon>
        <taxon>Erysipelotrichia</taxon>
        <taxon>Erysipelotrichales</taxon>
        <taxon>Erysipelotrichaceae</taxon>
        <taxon>Holdemania</taxon>
    </lineage>
</organism>
<protein>
    <recommendedName>
        <fullName evidence="2">GTP cyclohydrolase 1 type 2 homolog</fullName>
    </recommendedName>
</protein>
<evidence type="ECO:0000313" key="4">
    <source>
        <dbReference type="EMBL" id="RGR74892.1"/>
    </source>
</evidence>
<dbReference type="InterPro" id="IPR036069">
    <property type="entry name" value="DUF34/NIF3_sf"/>
</dbReference>
<dbReference type="GO" id="GO:0046872">
    <property type="term" value="F:metal ion binding"/>
    <property type="evidence" value="ECO:0007669"/>
    <property type="project" value="UniProtKB-KW"/>
</dbReference>
<feature type="binding site" evidence="3">
    <location>
        <position position="242"/>
    </location>
    <ligand>
        <name>a divalent metal cation</name>
        <dbReference type="ChEBI" id="CHEBI:60240"/>
        <label>1</label>
    </ligand>
</feature>
<dbReference type="EMBL" id="QRUP01000007">
    <property type="protein sequence ID" value="RGR74892.1"/>
    <property type="molecule type" value="Genomic_DNA"/>
</dbReference>
<dbReference type="RefSeq" id="WP_117894691.1">
    <property type="nucleotide sequence ID" value="NZ_CABJCV010000007.1"/>
</dbReference>
<accession>A0A412G328</accession>
<comment type="caution">
    <text evidence="4">The sequence shown here is derived from an EMBL/GenBank/DDBJ whole genome shotgun (WGS) entry which is preliminary data.</text>
</comment>
<evidence type="ECO:0000256" key="1">
    <source>
        <dbReference type="ARBA" id="ARBA00006964"/>
    </source>
</evidence>
<comment type="similarity">
    <text evidence="1">Belongs to the GTP cyclohydrolase I type 2/NIF3 family.</text>
</comment>
<keyword evidence="5" id="KW-1185">Reference proteome</keyword>
<evidence type="ECO:0000313" key="5">
    <source>
        <dbReference type="Proteomes" id="UP000284178"/>
    </source>
</evidence>
<dbReference type="Pfam" id="PF01784">
    <property type="entry name" value="DUF34_NIF3"/>
    <property type="match status" value="2"/>
</dbReference>
<dbReference type="InterPro" id="IPR002678">
    <property type="entry name" value="DUF34/NIF3"/>
</dbReference>
<evidence type="ECO:0000256" key="3">
    <source>
        <dbReference type="PIRSR" id="PIRSR602678-1"/>
    </source>
</evidence>
<reference evidence="4 5" key="1">
    <citation type="submission" date="2018-08" db="EMBL/GenBank/DDBJ databases">
        <title>A genome reference for cultivated species of the human gut microbiota.</title>
        <authorList>
            <person name="Zou Y."/>
            <person name="Xue W."/>
            <person name="Luo G."/>
        </authorList>
    </citation>
    <scope>NUCLEOTIDE SEQUENCE [LARGE SCALE GENOMIC DNA]</scope>
    <source>
        <strain evidence="4 5">AF24-29</strain>
    </source>
</reference>
<name>A0A412G328_9FIRM</name>